<protein>
    <submittedName>
        <fullName evidence="2">Uncharacterized protein</fullName>
    </submittedName>
</protein>
<comment type="caution">
    <text evidence="2">The sequence shown here is derived from an EMBL/GenBank/DDBJ whole genome shotgun (WGS) entry which is preliminary data.</text>
</comment>
<keyword evidence="3" id="KW-1185">Reference proteome</keyword>
<organism evidence="2 3">
    <name type="scientific">Trichoderma aggressivum f. europaeum</name>
    <dbReference type="NCBI Taxonomy" id="173218"/>
    <lineage>
        <taxon>Eukaryota</taxon>
        <taxon>Fungi</taxon>
        <taxon>Dikarya</taxon>
        <taxon>Ascomycota</taxon>
        <taxon>Pezizomycotina</taxon>
        <taxon>Sordariomycetes</taxon>
        <taxon>Hypocreomycetidae</taxon>
        <taxon>Hypocreales</taxon>
        <taxon>Hypocreaceae</taxon>
        <taxon>Trichoderma</taxon>
    </lineage>
</organism>
<evidence type="ECO:0000256" key="1">
    <source>
        <dbReference type="SAM" id="MobiDB-lite"/>
    </source>
</evidence>
<sequence length="348" mass="39736">MELSWRTNHGNFLMEAASRRLPFTFGGYFSRSASTNPHKEEWMNDSDDEFPPQLSKGSYRSLANTHIPPPYDSSDDGDDEDDDDDDGDDHNESRFINHLEGSFINLSDHVFNAVADRIDPSVSGHVSPCLSAARRPSSSFNMTHDGHISLQDATFPAYFQMLDARIQSGKRGESCRHEQSQPVFRTDENIESNAENRNSKYHNQGNEQETFAMIEREDEDEDEDGMTDSCLNLTNHLDYVMFPTAEVLEFVRGGEMEVLEDVEDEEASCRRFPGEEQYDEDNKELGRGQLENRGRRWFREMRKWHNRGGRAIFGGVLLDFAPECFGDKPDDGGISGSRWWTLSFEGVD</sequence>
<dbReference type="AlphaFoldDB" id="A0AAE1I8U9"/>
<accession>A0AAE1I8U9</accession>
<gene>
    <name evidence="2" type="ORF">Triagg1_10502</name>
</gene>
<feature type="compositionally biased region" description="Polar residues" evidence="1">
    <location>
        <begin position="55"/>
        <end position="64"/>
    </location>
</feature>
<evidence type="ECO:0000313" key="3">
    <source>
        <dbReference type="Proteomes" id="UP001273209"/>
    </source>
</evidence>
<proteinExistence type="predicted"/>
<evidence type="ECO:0000313" key="2">
    <source>
        <dbReference type="EMBL" id="KAK4061075.1"/>
    </source>
</evidence>
<dbReference type="GeneID" id="87914486"/>
<dbReference type="RefSeq" id="XP_062750534.1">
    <property type="nucleotide sequence ID" value="XM_062894581.1"/>
</dbReference>
<dbReference type="Proteomes" id="UP001273209">
    <property type="component" value="Unassembled WGS sequence"/>
</dbReference>
<reference evidence="2" key="1">
    <citation type="submission" date="2023-11" db="EMBL/GenBank/DDBJ databases">
        <title>The genome sequences of three competitors of mushroom-forming fungi.</title>
        <authorList>
            <person name="Beijen E."/>
            <person name="Ohm R.A."/>
        </authorList>
    </citation>
    <scope>NUCLEOTIDE SEQUENCE</scope>
    <source>
        <strain evidence="2">CBS 100526</strain>
    </source>
</reference>
<dbReference type="EMBL" id="JAWRVG010000075">
    <property type="protein sequence ID" value="KAK4061075.1"/>
    <property type="molecule type" value="Genomic_DNA"/>
</dbReference>
<feature type="region of interest" description="Disordered" evidence="1">
    <location>
        <begin position="34"/>
        <end position="93"/>
    </location>
</feature>
<name>A0AAE1I8U9_9HYPO</name>
<feature type="compositionally biased region" description="Acidic residues" evidence="1">
    <location>
        <begin position="73"/>
        <end position="89"/>
    </location>
</feature>